<protein>
    <submittedName>
        <fullName evidence="1">Uncharacterized protein</fullName>
    </submittedName>
</protein>
<evidence type="ECO:0000313" key="1">
    <source>
        <dbReference type="EMBL" id="MBB3996088.1"/>
    </source>
</evidence>
<gene>
    <name evidence="1" type="ORF">GGR95_003756</name>
</gene>
<comment type="caution">
    <text evidence="1">The sequence shown here is derived from an EMBL/GenBank/DDBJ whole genome shotgun (WGS) entry which is preliminary data.</text>
</comment>
<sequence>MTDADTILTARTAELEAIDDTIMCEVAGVAQAADNLRKALDILDSLLDERKFEKAAALGYRDIASAFIFLQRTLGGLQSAELDRDTFTSSIAVQLHCAFEDVAPHVAARLQCLEPKPDLSDEELAAAKVSFTARIRKMTSNIPE</sequence>
<proteinExistence type="predicted"/>
<accession>A0A7W6EDA8</accession>
<name>A0A7W6EDA8_9RHOB</name>
<reference evidence="1 2" key="1">
    <citation type="submission" date="2020-08" db="EMBL/GenBank/DDBJ databases">
        <title>Genomic Encyclopedia of Type Strains, Phase IV (KMG-IV): sequencing the most valuable type-strain genomes for metagenomic binning, comparative biology and taxonomic classification.</title>
        <authorList>
            <person name="Goeker M."/>
        </authorList>
    </citation>
    <scope>NUCLEOTIDE SEQUENCE [LARGE SCALE GENOMIC DNA]</scope>
    <source>
        <strain evidence="1 2">DSM 102234</strain>
    </source>
</reference>
<organism evidence="1 2">
    <name type="scientific">Sulfitobacter undariae</name>
    <dbReference type="NCBI Taxonomy" id="1563671"/>
    <lineage>
        <taxon>Bacteria</taxon>
        <taxon>Pseudomonadati</taxon>
        <taxon>Pseudomonadota</taxon>
        <taxon>Alphaproteobacteria</taxon>
        <taxon>Rhodobacterales</taxon>
        <taxon>Roseobacteraceae</taxon>
        <taxon>Sulfitobacter</taxon>
    </lineage>
</organism>
<dbReference type="Proteomes" id="UP000530268">
    <property type="component" value="Unassembled WGS sequence"/>
</dbReference>
<keyword evidence="2" id="KW-1185">Reference proteome</keyword>
<dbReference type="AlphaFoldDB" id="A0A7W6EDA8"/>
<evidence type="ECO:0000313" key="2">
    <source>
        <dbReference type="Proteomes" id="UP000530268"/>
    </source>
</evidence>
<dbReference type="EMBL" id="JACIEI010000027">
    <property type="protein sequence ID" value="MBB3996088.1"/>
    <property type="molecule type" value="Genomic_DNA"/>
</dbReference>
<dbReference type="RefSeq" id="WP_184568326.1">
    <property type="nucleotide sequence ID" value="NZ_JACIEI010000027.1"/>
</dbReference>